<dbReference type="InterPro" id="IPR044730">
    <property type="entry name" value="RNase_H-like_dom_plant"/>
</dbReference>
<dbReference type="CDD" id="cd06222">
    <property type="entry name" value="RNase_H_like"/>
    <property type="match status" value="1"/>
</dbReference>
<sequence>MWETEMAEALAAEFGLQVAAQAQLTNVILETDCQTLTSKLVAAGSIHTEVGIICRNIRKLLGEMGQGSWQFSPREGNKAAHIMCHSETRWNESMIWFDRPPMFLVDQIESDNVTATPD</sequence>
<dbReference type="PANTHER" id="PTHR47074:SF11">
    <property type="entry name" value="REVERSE TRANSCRIPTASE-LIKE PROTEIN"/>
    <property type="match status" value="1"/>
</dbReference>
<protein>
    <recommendedName>
        <fullName evidence="1">RNase H type-1 domain-containing protein</fullName>
    </recommendedName>
</protein>
<evidence type="ECO:0000313" key="3">
    <source>
        <dbReference type="Proteomes" id="UP001154282"/>
    </source>
</evidence>
<dbReference type="InterPro" id="IPR036397">
    <property type="entry name" value="RNaseH_sf"/>
</dbReference>
<dbReference type="InterPro" id="IPR052929">
    <property type="entry name" value="RNase_H-like_EbsB-rel"/>
</dbReference>
<evidence type="ECO:0000313" key="2">
    <source>
        <dbReference type="EMBL" id="CAI0435669.1"/>
    </source>
</evidence>
<comment type="caution">
    <text evidence="2">The sequence shown here is derived from an EMBL/GenBank/DDBJ whole genome shotgun (WGS) entry which is preliminary data.</text>
</comment>
<evidence type="ECO:0000259" key="1">
    <source>
        <dbReference type="Pfam" id="PF13456"/>
    </source>
</evidence>
<feature type="domain" description="RNase H type-1" evidence="1">
    <location>
        <begin position="4"/>
        <end position="85"/>
    </location>
</feature>
<dbReference type="InterPro" id="IPR002156">
    <property type="entry name" value="RNaseH_domain"/>
</dbReference>
<proteinExistence type="predicted"/>
<dbReference type="AlphaFoldDB" id="A0AAV0LM84"/>
<name>A0AAV0LM84_9ROSI</name>
<accession>A0AAV0LM84</accession>
<dbReference type="GO" id="GO:0004523">
    <property type="term" value="F:RNA-DNA hybrid ribonuclease activity"/>
    <property type="evidence" value="ECO:0007669"/>
    <property type="project" value="InterPro"/>
</dbReference>
<dbReference type="Proteomes" id="UP001154282">
    <property type="component" value="Unassembled WGS sequence"/>
</dbReference>
<gene>
    <name evidence="2" type="ORF">LITE_LOCUS24786</name>
</gene>
<dbReference type="Pfam" id="PF13456">
    <property type="entry name" value="RVT_3"/>
    <property type="match status" value="1"/>
</dbReference>
<keyword evidence="3" id="KW-1185">Reference proteome</keyword>
<dbReference type="GO" id="GO:0003676">
    <property type="term" value="F:nucleic acid binding"/>
    <property type="evidence" value="ECO:0007669"/>
    <property type="project" value="InterPro"/>
</dbReference>
<dbReference type="Gene3D" id="3.30.420.10">
    <property type="entry name" value="Ribonuclease H-like superfamily/Ribonuclease H"/>
    <property type="match status" value="1"/>
</dbReference>
<dbReference type="EMBL" id="CAMGYJ010000006">
    <property type="protein sequence ID" value="CAI0435669.1"/>
    <property type="molecule type" value="Genomic_DNA"/>
</dbReference>
<organism evidence="2 3">
    <name type="scientific">Linum tenue</name>
    <dbReference type="NCBI Taxonomy" id="586396"/>
    <lineage>
        <taxon>Eukaryota</taxon>
        <taxon>Viridiplantae</taxon>
        <taxon>Streptophyta</taxon>
        <taxon>Embryophyta</taxon>
        <taxon>Tracheophyta</taxon>
        <taxon>Spermatophyta</taxon>
        <taxon>Magnoliopsida</taxon>
        <taxon>eudicotyledons</taxon>
        <taxon>Gunneridae</taxon>
        <taxon>Pentapetalae</taxon>
        <taxon>rosids</taxon>
        <taxon>fabids</taxon>
        <taxon>Malpighiales</taxon>
        <taxon>Linaceae</taxon>
        <taxon>Linum</taxon>
    </lineage>
</organism>
<reference evidence="2" key="1">
    <citation type="submission" date="2022-08" db="EMBL/GenBank/DDBJ databases">
        <authorList>
            <person name="Gutierrez-Valencia J."/>
        </authorList>
    </citation>
    <scope>NUCLEOTIDE SEQUENCE</scope>
</reference>
<dbReference type="PANTHER" id="PTHR47074">
    <property type="entry name" value="BNAC02G40300D PROTEIN"/>
    <property type="match status" value="1"/>
</dbReference>